<name>A0A9D2EFK7_9MICO</name>
<dbReference type="EMBL" id="DXBY01000209">
    <property type="protein sequence ID" value="HIZ36528.1"/>
    <property type="molecule type" value="Genomic_DNA"/>
</dbReference>
<keyword evidence="2" id="KW-0489">Methyltransferase</keyword>
<evidence type="ECO:0000259" key="1">
    <source>
        <dbReference type="Pfam" id="PF13649"/>
    </source>
</evidence>
<dbReference type="Pfam" id="PF13649">
    <property type="entry name" value="Methyltransf_25"/>
    <property type="match status" value="1"/>
</dbReference>
<keyword evidence="2" id="KW-0808">Transferase</keyword>
<accession>A0A9D2EFK7</accession>
<reference evidence="2" key="1">
    <citation type="journal article" date="2021" name="PeerJ">
        <title>Extensive microbial diversity within the chicken gut microbiome revealed by metagenomics and culture.</title>
        <authorList>
            <person name="Gilroy R."/>
            <person name="Ravi A."/>
            <person name="Getino M."/>
            <person name="Pursley I."/>
            <person name="Horton D.L."/>
            <person name="Alikhan N.F."/>
            <person name="Baker D."/>
            <person name="Gharbi K."/>
            <person name="Hall N."/>
            <person name="Watson M."/>
            <person name="Adriaenssens E.M."/>
            <person name="Foster-Nyarko E."/>
            <person name="Jarju S."/>
            <person name="Secka A."/>
            <person name="Antonio M."/>
            <person name="Oren A."/>
            <person name="Chaudhuri R.R."/>
            <person name="La Ragione R."/>
            <person name="Hildebrand F."/>
            <person name="Pallen M.J."/>
        </authorList>
    </citation>
    <scope>NUCLEOTIDE SEQUENCE</scope>
    <source>
        <strain evidence="2">ChiGjej4B4-7305</strain>
    </source>
</reference>
<dbReference type="GO" id="GO:0008168">
    <property type="term" value="F:methyltransferase activity"/>
    <property type="evidence" value="ECO:0007669"/>
    <property type="project" value="UniProtKB-KW"/>
</dbReference>
<dbReference type="InterPro" id="IPR029063">
    <property type="entry name" value="SAM-dependent_MTases_sf"/>
</dbReference>
<feature type="domain" description="Methyltransferase" evidence="1">
    <location>
        <begin position="45"/>
        <end position="131"/>
    </location>
</feature>
<evidence type="ECO:0000313" key="2">
    <source>
        <dbReference type="EMBL" id="HIZ36528.1"/>
    </source>
</evidence>
<dbReference type="Gene3D" id="3.40.50.150">
    <property type="entry name" value="Vaccinia Virus protein VP39"/>
    <property type="match status" value="1"/>
</dbReference>
<comment type="caution">
    <text evidence="2">The sequence shown here is derived from an EMBL/GenBank/DDBJ whole genome shotgun (WGS) entry which is preliminary data.</text>
</comment>
<dbReference type="SUPFAM" id="SSF53335">
    <property type="entry name" value="S-adenosyl-L-methionine-dependent methyltransferases"/>
    <property type="match status" value="1"/>
</dbReference>
<dbReference type="Proteomes" id="UP000824037">
    <property type="component" value="Unassembled WGS sequence"/>
</dbReference>
<reference evidence="2" key="2">
    <citation type="submission" date="2021-04" db="EMBL/GenBank/DDBJ databases">
        <authorList>
            <person name="Gilroy R."/>
        </authorList>
    </citation>
    <scope>NUCLEOTIDE SEQUENCE</scope>
    <source>
        <strain evidence="2">ChiGjej4B4-7305</strain>
    </source>
</reference>
<dbReference type="InterPro" id="IPR041698">
    <property type="entry name" value="Methyltransf_25"/>
</dbReference>
<proteinExistence type="predicted"/>
<evidence type="ECO:0000313" key="3">
    <source>
        <dbReference type="Proteomes" id="UP000824037"/>
    </source>
</evidence>
<dbReference type="CDD" id="cd02440">
    <property type="entry name" value="AdoMet_MTases"/>
    <property type="match status" value="1"/>
</dbReference>
<gene>
    <name evidence="2" type="ORF">H9815_12175</name>
</gene>
<organism evidence="2 3">
    <name type="scientific">Candidatus Ruania gallistercoris</name>
    <dbReference type="NCBI Taxonomy" id="2838746"/>
    <lineage>
        <taxon>Bacteria</taxon>
        <taxon>Bacillati</taxon>
        <taxon>Actinomycetota</taxon>
        <taxon>Actinomycetes</taxon>
        <taxon>Micrococcales</taxon>
        <taxon>Ruaniaceae</taxon>
        <taxon>Ruania</taxon>
    </lineage>
</organism>
<dbReference type="GO" id="GO:0032259">
    <property type="term" value="P:methylation"/>
    <property type="evidence" value="ECO:0007669"/>
    <property type="project" value="UniProtKB-KW"/>
</dbReference>
<sequence length="196" mass="21406">MPSYPLMYRLGMTPWERYGQAAAGSIAAALDRERAEAGDPPGRALDLGCGRAQFTPELVRRGWSAVGVDIVPAAIEGARRIDPDGGRYVVGDVTALDADLGRFDLFLDIGCFQGFEASERAGMGRSVTERAAPGARMLMLAFGPTRLRSMIGGVSEEQVVAAFPGWELTDSQLAETAGLGWPMNRTRPWWYRLRRR</sequence>
<dbReference type="AlphaFoldDB" id="A0A9D2EFK7"/>
<protein>
    <submittedName>
        <fullName evidence="2">Class I SAM-dependent methyltransferase</fullName>
    </submittedName>
</protein>